<reference evidence="2" key="1">
    <citation type="submission" date="2022-11" db="UniProtKB">
        <authorList>
            <consortium name="WormBaseParasite"/>
        </authorList>
    </citation>
    <scope>IDENTIFICATION</scope>
</reference>
<evidence type="ECO:0000313" key="2">
    <source>
        <dbReference type="WBParaSite" id="JU765_v2.g12122.t1"/>
    </source>
</evidence>
<accession>A0AC34Q1V3</accession>
<dbReference type="Proteomes" id="UP000887576">
    <property type="component" value="Unplaced"/>
</dbReference>
<sequence>MAVLDYLKKGLCRFLIHRYMGDYLKTTIKSEDLEIQLLDGTVSVKNVNLNVQHINSLLDPIGLVNVVEGLIGEVSINVPFQKLMEESVVIMIRDLYITLTPMKNLNVTQDLMSSVIGTLVSTMETSVTSDDLLEDAGSDVVEQFANVIDQVVTRVKIVFENITLRLENEGELSTALEVTIKEMEFIDEQLETCRQEGMKDDVVTSQPLLTNSVDLNKLIHIKDVRVFTDVWTPSNSLSSMSTNSDGGDMITSMGNSAFQSCYSHFSSSGRDYRDNQREARHELRSKPIQIAHFCGEKHTVKIRIYNAALTKKEDAYGKKIEIDMQMSGSLFFCLTPSQIVLLHDIMSRLIPRDSASTDSKQIAQGGKPMQKEHFEQITAQLQNEGPWMRQGSTNTWTAGTSDHYFHELTKRSSGSNLVPISLDGGYDDYYSSTGSNFRYDSTLDSDSVTEIGTQRGSNSTLIERINTKPPDVFILAIRVPNVFGVVTHEDPLSKENTEKILAEDGLDGISKIIDNLGQISTQFFQSVINLRLTSNPLYLQRKNFSKAYSGDHIRLLAQTASFRLNSESNGSRDSLTVNAVFSKFDLIESLTKETNHGSGKNVNIDLLKFGDNTDVALHLMAMMNQENEIDYSIEINCQACQSEIDPSIIDRLHNLIVPRPFFLSSAKSVHYEKNYLDSSENVPKCRVRFYCPKWEVDLRIPVADVENRVPFWHRNVYDEFTRIEFNELRLDMPKFKFTDISNFGTIHINSHSMTATLMGDSISLECSDDERKFLHTTNLIGDTHVFLAINYDFRNKSINANTNRLLDPLTKSMTQSMHGSFFKFNDEKEDGPFARGNEFIDDTKLLLAGNRAELADFSDGCRKMSDVNIELSLPRLHLYFPSKKFFEVLYNRFANDFALFAPRAPIFKSVNNELGSQNSNGPIFRPFTNDDDDEFGASEYEDTREAVDKSSLAHKMSLTVKVNKGNVLIGAVGDENEAKFPSQIGSELDKTDFFLVFGYHGDPNLMYMYIAADKSSILHRNLFDNSCRPFDTNVSDLKTFMRRNLSDVFAEPLTTNEFCPLHDDNNIVVAMKIFTHYDQQAERDFKNIVLAVAVRNTLTHFRPFTNPEHFWVSQLTKFFAVEDYGVPGYEWPQVIIDLNVHFTNLVVAYDHCNVVPDSPLKLRVAIGSCDLASNIVQSMERFKFHCFLEETKMFIAAKKKDTVRFQGYDYSEAKQKFVKFLGFGMLKLELNYSLGNPESDDPNERCPNIEIICSNDVLKAWLCTDTVVESINMLIDFLQSDFASALNNKKEEKTEPVAEFVKAAANFNAGQMNSEEVLSADVGDDRNRVLKLMSSAMEDQPQFSKQTKASHQSKNGFSSDDETITLNLTKETATNNADKSSSSTDDEFIVVDEIPGSGITQPSGAPRVRILDNSFEMVSEFMCTPDHESEIMKLPKGHPSPILKYSIRDFSVQLYLYGGNDLGNAPSEVKPYSQWEQKRESNQCMRDGSVGGPYRDHTVCVQAQILRISFVAEVFGPTAPILSRNMLTIYDIELKDHLLVSQINKLFYQFTSELLPRRSFAPMVSIKVVEDQNREGRIKVSMLPMRLNVDQDTLEFLQDFFVAVGNGLKLPSEAVVDPALERPVFEVPVKDLSELSCESDVSENRPMDVDDILVEQNAMVDRQDNLYSDLLSDIVPKPLESPISSSNDVVDQKCSSESLKETFFKSFVFSPGCKIRLDYVGKRVKMDHEQGTVAGLLLGLSKLHCTELILKDLHNEKGLLGYGKCVQFAVEEWVNDIQQSQLTNVIGSFGPITSLVEIARGITDLFYIPLTEFRKEDGRIVKGIQRGASSFGVSAASAAIDTTQWFASVVHSIAEIAFDIVTPDYQAAQRARREQENQQRVPNDFREGLHMAMGTVYEGVLNSAQTLQMATQEDRAHGQWPIRGILRNATPMAVKPIVIATQATMHVLGGIKSQLRPDSHREEIDKWKHLNRT</sequence>
<organism evidence="1 2">
    <name type="scientific">Panagrolaimus sp. JU765</name>
    <dbReference type="NCBI Taxonomy" id="591449"/>
    <lineage>
        <taxon>Eukaryota</taxon>
        <taxon>Metazoa</taxon>
        <taxon>Ecdysozoa</taxon>
        <taxon>Nematoda</taxon>
        <taxon>Chromadorea</taxon>
        <taxon>Rhabditida</taxon>
        <taxon>Tylenchina</taxon>
        <taxon>Panagrolaimomorpha</taxon>
        <taxon>Panagrolaimoidea</taxon>
        <taxon>Panagrolaimidae</taxon>
        <taxon>Panagrolaimus</taxon>
    </lineage>
</organism>
<dbReference type="WBParaSite" id="JU765_v2.g12122.t1">
    <property type="protein sequence ID" value="JU765_v2.g12122.t1"/>
    <property type="gene ID" value="JU765_v2.g12122"/>
</dbReference>
<proteinExistence type="predicted"/>
<name>A0AC34Q1V3_9BILA</name>
<evidence type="ECO:0000313" key="1">
    <source>
        <dbReference type="Proteomes" id="UP000887576"/>
    </source>
</evidence>
<protein>
    <submittedName>
        <fullName evidence="2">Autophagy-related protein 2</fullName>
    </submittedName>
</protein>